<keyword evidence="2" id="KW-1185">Reference proteome</keyword>
<gene>
    <name evidence="1" type="ORF">HYG87_01240</name>
</gene>
<dbReference type="OrthoDB" id="70833at2157"/>
<proteinExistence type="predicted"/>
<dbReference type="GeneID" id="64819346"/>
<evidence type="ECO:0000313" key="1">
    <source>
        <dbReference type="EMBL" id="QUH22484.1"/>
    </source>
</evidence>
<accession>A0A8T8K289</accession>
<dbReference type="EMBL" id="CP058560">
    <property type="protein sequence ID" value="QUH22484.1"/>
    <property type="molecule type" value="Genomic_DNA"/>
</dbReference>
<dbReference type="RefSeq" id="WP_211533428.1">
    <property type="nucleotide sequence ID" value="NZ_CP058560.1"/>
</dbReference>
<dbReference type="Proteomes" id="UP000681041">
    <property type="component" value="Chromosome"/>
</dbReference>
<dbReference type="KEGG" id="meme:HYG87_01240"/>
<evidence type="ECO:0000313" key="2">
    <source>
        <dbReference type="Proteomes" id="UP000681041"/>
    </source>
</evidence>
<reference evidence="1" key="1">
    <citation type="submission" date="2020-07" db="EMBL/GenBank/DDBJ databases">
        <title>Methanobacterium. sp. MethCan genome.</title>
        <authorList>
            <person name="Postec A."/>
            <person name="Quemeneur M."/>
        </authorList>
    </citation>
    <scope>NUCLEOTIDE SEQUENCE</scope>
    <source>
        <strain evidence="1">MethCAN</strain>
    </source>
</reference>
<sequence length="298" mass="33058">MRKIKDDSEGYVFSLDLLLALIPLTILLGMATADMDAMFYLTQEGVYQSSLQRVATDAASALLETSGTPHNWEQTGNPSVVGIAKFSDSAQAPIENDISSAKLGGLNSTNLNELIGPEYGYFINITTARNNSPYYSLGTYNNSAQNIARVERLVQLAKFEVVSEGTGVRNTGSPRDFTSPPNPFQTNMAYNNQFNYYVLVYNYGITSARVVINGQTIVPPNDFQNNIPFVRRIIPSNILQNQTELRDNSVVLQQVASKPGEYFDAYVVRVPKGTPEDQITLENARPILGRFVMYVWVK</sequence>
<organism evidence="1 2">
    <name type="scientific">Methanobacterium alkalithermotolerans</name>
    <dbReference type="NCBI Taxonomy" id="2731220"/>
    <lineage>
        <taxon>Archaea</taxon>
        <taxon>Methanobacteriati</taxon>
        <taxon>Methanobacteriota</taxon>
        <taxon>Methanomada group</taxon>
        <taxon>Methanobacteria</taxon>
        <taxon>Methanobacteriales</taxon>
        <taxon>Methanobacteriaceae</taxon>
        <taxon>Methanobacterium</taxon>
    </lineage>
</organism>
<protein>
    <submittedName>
        <fullName evidence="1">Uncharacterized protein</fullName>
    </submittedName>
</protein>
<dbReference type="AlphaFoldDB" id="A0A8T8K289"/>
<name>A0A8T8K289_9EURY</name>